<accession>L7IQL7</accession>
<reference evidence="1" key="1">
    <citation type="journal article" date="2012" name="PLoS Genet.">
        <title>Comparative analysis of the genomes of two field isolates of the rice blast fungus Magnaporthe oryzae.</title>
        <authorList>
            <person name="Xue M."/>
            <person name="Yang J."/>
            <person name="Li Z."/>
            <person name="Hu S."/>
            <person name="Yao N."/>
            <person name="Dean R.A."/>
            <person name="Zhao W."/>
            <person name="Shen M."/>
            <person name="Zhang H."/>
            <person name="Li C."/>
            <person name="Liu L."/>
            <person name="Cao L."/>
            <person name="Xu X."/>
            <person name="Xing Y."/>
            <person name="Hsiang T."/>
            <person name="Zhang Z."/>
            <person name="Xu J.R."/>
            <person name="Peng Y.L."/>
        </authorList>
    </citation>
    <scope>NUCLEOTIDE SEQUENCE [LARGE SCALE GENOMIC DNA]</scope>
    <source>
        <strain evidence="1">P131</strain>
    </source>
</reference>
<protein>
    <submittedName>
        <fullName evidence="1">Uncharacterized protein</fullName>
    </submittedName>
</protein>
<proteinExistence type="predicted"/>
<dbReference type="EMBL" id="JH795376">
    <property type="protein sequence ID" value="ELQ58257.1"/>
    <property type="molecule type" value="Genomic_DNA"/>
</dbReference>
<dbReference type="AlphaFoldDB" id="L7IQL7"/>
<organism>
    <name type="scientific">Pyricularia oryzae (strain P131)</name>
    <name type="common">Rice blast fungus</name>
    <name type="synonym">Magnaporthe oryzae</name>
    <dbReference type="NCBI Taxonomy" id="1143193"/>
    <lineage>
        <taxon>Eukaryota</taxon>
        <taxon>Fungi</taxon>
        <taxon>Dikarya</taxon>
        <taxon>Ascomycota</taxon>
        <taxon>Pezizomycotina</taxon>
        <taxon>Sordariomycetes</taxon>
        <taxon>Sordariomycetidae</taxon>
        <taxon>Magnaporthales</taxon>
        <taxon>Pyriculariaceae</taxon>
        <taxon>Pyricularia</taxon>
    </lineage>
</organism>
<sequence>MVVRHGVPAMGVRTNLRLYCVT</sequence>
<evidence type="ECO:0000313" key="1">
    <source>
        <dbReference type="EMBL" id="ELQ58257.1"/>
    </source>
</evidence>
<gene>
    <name evidence="1" type="ORF">OOW_P131scaffold01672g1</name>
</gene>
<name>L7IQL7_PYRO1</name>